<name>A0ABR0LY20_9PEZI</name>
<dbReference type="Pfam" id="PF00857">
    <property type="entry name" value="Isochorismatase"/>
    <property type="match status" value="1"/>
</dbReference>
<evidence type="ECO:0000259" key="4">
    <source>
        <dbReference type="Pfam" id="PF13532"/>
    </source>
</evidence>
<accession>A0ABR0LY20</accession>
<evidence type="ECO:0008006" key="7">
    <source>
        <dbReference type="Google" id="ProtNLM"/>
    </source>
</evidence>
<dbReference type="CDD" id="cd00431">
    <property type="entry name" value="cysteine_hydrolases"/>
    <property type="match status" value="1"/>
</dbReference>
<dbReference type="Proteomes" id="UP001357485">
    <property type="component" value="Unassembled WGS sequence"/>
</dbReference>
<keyword evidence="6" id="KW-1185">Reference proteome</keyword>
<comment type="similarity">
    <text evidence="1">Belongs to the isochorismatase family.</text>
</comment>
<sequence length="649" mass="70896">MSSLLDILTHIQPQFKTRQALLILGLQNDFIAPNGKLPVSTGLGFLDHIKTVIPRFRETGDIIWVRTVYEEDRSVNNMNEDGEAVILGTKDTQDHQPTENIIESEDGIVHEATPPGPSSSRSEPYPTSKRALELLKRASGRNRAKGQQPSSSPTEEEELFLSSTARREPCCLRSSYGADFAEEIKPLINAPRDIEIIKSHYSAFNTTSLLTMLRMKLITEVYICGCLTNMSVYATATDAARHGLTINILEDCLGYRQKARHEEAVKQMTELMGAYTVSSTQLLETLAEEAGTTSSGVGGGLEHTSALTPQLHNLKLSGGQLPGAAILENGAMKRRSESMDHGPGSQDPEIVQRPRIELQSEAAQSIGNGTMSREPEESIRGGSRPDLHPATKRGYEKKGPRVRSRRSQRGKGGSMAKVVDTSAKKEDDIPEGSVDGATGTTATPNGLIQSSSASEEIKPPGTLGADSAETPNSSTEPDPLSKQSAVEQASAALPPMTPASNPPQTHSLTLGPTDRIGEGDSRIVYDLLPMTFSNPTHGQDSFFDRLYNEVRWQKMYHVQGEVPRLVCVQGEIGPDSSMPVYRHPSDRSLPLLHYSPSVEQIREEVQKVVHHPLNHVLIQLYRSGNDYISEHSDKTLDIVRGSSIVNVSF</sequence>
<dbReference type="PANTHER" id="PTHR31212:SF5">
    <property type="entry name" value="ISOCHORISMATASE FAMILY PROTEIN FAMILY (AFU_ORTHOLOGUE AFUA_3G14500)"/>
    <property type="match status" value="1"/>
</dbReference>
<evidence type="ECO:0000256" key="2">
    <source>
        <dbReference type="SAM" id="MobiDB-lite"/>
    </source>
</evidence>
<dbReference type="PANTHER" id="PTHR31212">
    <property type="entry name" value="ALPHA-KETOGLUTARATE-DEPENDENT DIOXYGENASE ALKB HOMOLOG 3"/>
    <property type="match status" value="1"/>
</dbReference>
<feature type="domain" description="Alpha-ketoglutarate-dependent dioxygenase AlkB-like" evidence="4">
    <location>
        <begin position="537"/>
        <end position="649"/>
    </location>
</feature>
<feature type="region of interest" description="Disordered" evidence="2">
    <location>
        <begin position="88"/>
        <end position="162"/>
    </location>
</feature>
<dbReference type="Gene3D" id="3.40.50.850">
    <property type="entry name" value="Isochorismatase-like"/>
    <property type="match status" value="1"/>
</dbReference>
<dbReference type="EMBL" id="JAVRRA010008533">
    <property type="protein sequence ID" value="KAK5256435.1"/>
    <property type="molecule type" value="Genomic_DNA"/>
</dbReference>
<protein>
    <recommendedName>
        <fullName evidence="7">Isochorismatase-like domain-containing protein</fullName>
    </recommendedName>
</protein>
<dbReference type="InterPro" id="IPR000868">
    <property type="entry name" value="Isochorismatase-like_dom"/>
</dbReference>
<dbReference type="InterPro" id="IPR032854">
    <property type="entry name" value="ALKBH3"/>
</dbReference>
<dbReference type="Gene3D" id="2.60.120.590">
    <property type="entry name" value="Alpha-ketoglutarate-dependent dioxygenase AlkB-like"/>
    <property type="match status" value="1"/>
</dbReference>
<comment type="caution">
    <text evidence="5">The sequence shown here is derived from an EMBL/GenBank/DDBJ whole genome shotgun (WGS) entry which is preliminary data.</text>
</comment>
<dbReference type="InterPro" id="IPR027450">
    <property type="entry name" value="AlkB-like"/>
</dbReference>
<feature type="compositionally biased region" description="Polar residues" evidence="2">
    <location>
        <begin position="438"/>
        <end position="454"/>
    </location>
</feature>
<evidence type="ECO:0000313" key="6">
    <source>
        <dbReference type="Proteomes" id="UP001357485"/>
    </source>
</evidence>
<evidence type="ECO:0000259" key="3">
    <source>
        <dbReference type="Pfam" id="PF00857"/>
    </source>
</evidence>
<gene>
    <name evidence="5" type="ORF">LTR16_003275</name>
</gene>
<reference evidence="5 6" key="1">
    <citation type="submission" date="2023-08" db="EMBL/GenBank/DDBJ databases">
        <title>Black Yeasts Isolated from many extreme environments.</title>
        <authorList>
            <person name="Coleine C."/>
            <person name="Stajich J.E."/>
            <person name="Selbmann L."/>
        </authorList>
    </citation>
    <scope>NUCLEOTIDE SEQUENCE [LARGE SCALE GENOMIC DNA]</scope>
    <source>
        <strain evidence="5 6">CCFEE 536</strain>
    </source>
</reference>
<feature type="domain" description="Isochorismatase-like" evidence="3">
    <location>
        <begin position="163"/>
        <end position="280"/>
    </location>
</feature>
<dbReference type="InterPro" id="IPR036380">
    <property type="entry name" value="Isochorismatase-like_sf"/>
</dbReference>
<evidence type="ECO:0000256" key="1">
    <source>
        <dbReference type="ARBA" id="ARBA00006336"/>
    </source>
</evidence>
<feature type="compositionally biased region" description="Basic residues" evidence="2">
    <location>
        <begin position="400"/>
        <end position="409"/>
    </location>
</feature>
<feature type="region of interest" description="Disordered" evidence="2">
    <location>
        <begin position="363"/>
        <end position="517"/>
    </location>
</feature>
<proteinExistence type="inferred from homology"/>
<feature type="non-terminal residue" evidence="5">
    <location>
        <position position="649"/>
    </location>
</feature>
<dbReference type="Pfam" id="PF13532">
    <property type="entry name" value="2OG-FeII_Oxy_2"/>
    <property type="match status" value="1"/>
</dbReference>
<dbReference type="InterPro" id="IPR037151">
    <property type="entry name" value="AlkB-like_sf"/>
</dbReference>
<dbReference type="SUPFAM" id="SSF51197">
    <property type="entry name" value="Clavaminate synthase-like"/>
    <property type="match status" value="1"/>
</dbReference>
<organism evidence="5 6">
    <name type="scientific">Cryomyces antarcticus</name>
    <dbReference type="NCBI Taxonomy" id="329879"/>
    <lineage>
        <taxon>Eukaryota</taxon>
        <taxon>Fungi</taxon>
        <taxon>Dikarya</taxon>
        <taxon>Ascomycota</taxon>
        <taxon>Pezizomycotina</taxon>
        <taxon>Dothideomycetes</taxon>
        <taxon>Dothideomycetes incertae sedis</taxon>
        <taxon>Cryomyces</taxon>
    </lineage>
</organism>
<evidence type="ECO:0000313" key="5">
    <source>
        <dbReference type="EMBL" id="KAK5256435.1"/>
    </source>
</evidence>
<feature type="compositionally biased region" description="Basic and acidic residues" evidence="2">
    <location>
        <begin position="373"/>
        <end position="399"/>
    </location>
</feature>
<dbReference type="SUPFAM" id="SSF52499">
    <property type="entry name" value="Isochorismatase-like hydrolases"/>
    <property type="match status" value="1"/>
</dbReference>
<feature type="compositionally biased region" description="Polar residues" evidence="2">
    <location>
        <begin position="469"/>
        <end position="487"/>
    </location>
</feature>